<keyword evidence="2" id="KW-1185">Reference proteome</keyword>
<dbReference type="EMBL" id="KQ085913">
    <property type="protein sequence ID" value="KLO16712.1"/>
    <property type="molecule type" value="Genomic_DNA"/>
</dbReference>
<dbReference type="OrthoDB" id="3172239at2759"/>
<sequence length="580" mass="65310">MKSGSEARSVEVDGESMALETFSTGFRACPETLAWLDGFTLLHDNQRTEYLKDVYPWLWDSAWGDSVGANSEGIDKLRGAIHRAESMVNSLENLLGVAKDRMEVLRSSMKTTCARTYFPRLSDDILAIIFEFASSRTSDGKPDFQTPSRILRVSRRFRDLALQLPVLWRILDSERQPVEVMRLFASRCTSAGPILEARFSCDASYSTRSIELDEWSTSHLTYLRHLKLLSTHLASLHFDYSLYYNQQIVGILSMPEPFRQLSLPSLQELRVDYRDGAITNRDGPLVHFFSEWHLPCLKSLKVSNVIPQLRQEVLGALTECTLSLTVGRDDGFRGRWDLSKAMEFLGKLSEVKDLRIDLCSDKIHATENTLPIVSLTSVERFSLSLIGVDCLAASEFIRALRTPSKSIWRVEVKDTFDWPLARQLKTIFRDVAPSDAPEAPSILLNLEPLKNEKDFDEYVKNLKNIFPEFGRSDCYDVMNSVLRYDNTRGTLASLEKLSISYPDGEQGFFGIDCQNGLQVGKVELKDCKGVVKEVLGRLKKRFANEPGNGGACVSVDGSSIQISKSGIDELVANAQIVRKE</sequence>
<evidence type="ECO:0000313" key="2">
    <source>
        <dbReference type="Proteomes" id="UP000053477"/>
    </source>
</evidence>
<dbReference type="InParanoid" id="A0A0H2RYM8"/>
<accession>A0A0H2RYM8</accession>
<protein>
    <recommendedName>
        <fullName evidence="3">F-box domain-containing protein</fullName>
    </recommendedName>
</protein>
<dbReference type="AlphaFoldDB" id="A0A0H2RYM8"/>
<organism evidence="1 2">
    <name type="scientific">Schizopora paradoxa</name>
    <dbReference type="NCBI Taxonomy" id="27342"/>
    <lineage>
        <taxon>Eukaryota</taxon>
        <taxon>Fungi</taxon>
        <taxon>Dikarya</taxon>
        <taxon>Basidiomycota</taxon>
        <taxon>Agaricomycotina</taxon>
        <taxon>Agaricomycetes</taxon>
        <taxon>Hymenochaetales</taxon>
        <taxon>Schizoporaceae</taxon>
        <taxon>Schizopora</taxon>
    </lineage>
</organism>
<name>A0A0H2RYM8_9AGAM</name>
<dbReference type="Proteomes" id="UP000053477">
    <property type="component" value="Unassembled WGS sequence"/>
</dbReference>
<evidence type="ECO:0000313" key="1">
    <source>
        <dbReference type="EMBL" id="KLO16712.1"/>
    </source>
</evidence>
<gene>
    <name evidence="1" type="ORF">SCHPADRAFT_203583</name>
</gene>
<evidence type="ECO:0008006" key="3">
    <source>
        <dbReference type="Google" id="ProtNLM"/>
    </source>
</evidence>
<reference evidence="1 2" key="1">
    <citation type="submission" date="2015-04" db="EMBL/GenBank/DDBJ databases">
        <title>Complete genome sequence of Schizopora paradoxa KUC8140, a cosmopolitan wood degrader in East Asia.</title>
        <authorList>
            <consortium name="DOE Joint Genome Institute"/>
            <person name="Min B."/>
            <person name="Park H."/>
            <person name="Jang Y."/>
            <person name="Kim J.-J."/>
            <person name="Kim K.H."/>
            <person name="Pangilinan J."/>
            <person name="Lipzen A."/>
            <person name="Riley R."/>
            <person name="Grigoriev I.V."/>
            <person name="Spatafora J.W."/>
            <person name="Choi I.-G."/>
        </authorList>
    </citation>
    <scope>NUCLEOTIDE SEQUENCE [LARGE SCALE GENOMIC DNA]</scope>
    <source>
        <strain evidence="1 2">KUC8140</strain>
    </source>
</reference>
<proteinExistence type="predicted"/>